<dbReference type="EMBL" id="GDJX01000486">
    <property type="protein sequence ID" value="JAT67450.1"/>
    <property type="molecule type" value="Transcribed_RNA"/>
</dbReference>
<evidence type="ECO:0000256" key="4">
    <source>
        <dbReference type="SAM" id="MobiDB-lite"/>
    </source>
</evidence>
<dbReference type="GO" id="GO:0051287">
    <property type="term" value="F:NAD binding"/>
    <property type="evidence" value="ECO:0007669"/>
    <property type="project" value="TreeGrafter"/>
</dbReference>
<dbReference type="InterPro" id="IPR020084">
    <property type="entry name" value="NUDIX_hydrolase_CS"/>
</dbReference>
<dbReference type="Gene3D" id="3.40.630.30">
    <property type="match status" value="1"/>
</dbReference>
<sequence length="416" mass="46513">NHQLFHWLLLGLASPPTAWVDSEGRDARIQGYPRLLLAGRRLRCVSNVAQMLVRSLFRPSVLSSGSRRLSPAFALRQAPSGTPSSGVRRIQREPSSYASPFPRRRPIGDLKISSGNQSGTRVMSGLAGSSPAPMMALTEDCGEVELLPSVEDDYDGVVVEVTGPMDPGAFVSSLRASLLVWRRQKKKGIWIKLPIQCSNLVHPVVQEGFWYHHAESSYLMLVYWIPSTEHTLPVNATHRVGVGAFVMNDRKEILVVQEKTGMLRGKAVWKLPTGVVDQGEEIFAGAIREVKEETGIDAEFMEVLAFRQSHKSFFEKSDLFFVCLLKPISFDIKIQESELEAAQWMPAEEYVAQPFVLKHELLKYIVDVGLAKFEKGYNGFSPVRIRSIFSDQQSYLYLNSNHLNKPPVPSDEGLDC</sequence>
<keyword evidence="2" id="KW-0479">Metal-binding</keyword>
<evidence type="ECO:0000256" key="1">
    <source>
        <dbReference type="ARBA" id="ARBA00005582"/>
    </source>
</evidence>
<dbReference type="PANTHER" id="PTHR13994:SF29">
    <property type="entry name" value="NUDIX HYDROLASE 2"/>
    <property type="match status" value="1"/>
</dbReference>
<keyword evidence="3 7" id="KW-0378">Hydrolase</keyword>
<dbReference type="InterPro" id="IPR000086">
    <property type="entry name" value="NUDIX_hydrolase_dom"/>
</dbReference>
<evidence type="ECO:0000313" key="7">
    <source>
        <dbReference type="EMBL" id="JAT67450.1"/>
    </source>
</evidence>
<name>A0A1D1ZKD0_9ARAE</name>
<dbReference type="PRINTS" id="PR01356">
    <property type="entry name" value="GFGPROTEIN"/>
</dbReference>
<dbReference type="PROSITE" id="PS00893">
    <property type="entry name" value="NUDIX_BOX"/>
    <property type="match status" value="1"/>
</dbReference>
<dbReference type="InterPro" id="IPR015797">
    <property type="entry name" value="NUDIX_hydrolase-like_dom_sf"/>
</dbReference>
<dbReference type="FunFam" id="3.40.630.30:FF:000016">
    <property type="entry name" value="nudix hydrolase 2"/>
    <property type="match status" value="1"/>
</dbReference>
<reference evidence="7" key="1">
    <citation type="submission" date="2015-07" db="EMBL/GenBank/DDBJ databases">
        <title>Transcriptome Assembly of Anthurium amnicola.</title>
        <authorList>
            <person name="Suzuki J."/>
        </authorList>
    </citation>
    <scope>NUCLEOTIDE SEQUENCE</scope>
</reference>
<dbReference type="FunFam" id="3.90.79.10:FF:000015">
    <property type="entry name" value="Nudix hydrolase 8"/>
    <property type="match status" value="1"/>
</dbReference>
<dbReference type="CDD" id="cd04670">
    <property type="entry name" value="NUDIX_ASFGF2_Nudt6"/>
    <property type="match status" value="1"/>
</dbReference>
<feature type="non-terminal residue" evidence="7">
    <location>
        <position position="1"/>
    </location>
</feature>
<feature type="domain" description="Nudix hydrolase" evidence="6">
    <location>
        <begin position="237"/>
        <end position="369"/>
    </location>
</feature>
<comment type="similarity">
    <text evidence="1">Belongs to the Nudix hydrolase family.</text>
</comment>
<dbReference type="PANTHER" id="PTHR13994">
    <property type="entry name" value="NUDIX HYDROLASE RELATED"/>
    <property type="match status" value="1"/>
</dbReference>
<gene>
    <name evidence="7" type="primary">NUDT2_10</name>
    <name evidence="7" type="ORF">g.72633</name>
</gene>
<feature type="region of interest" description="Disordered" evidence="4">
    <location>
        <begin position="73"/>
        <end position="122"/>
    </location>
</feature>
<dbReference type="Gene3D" id="3.90.79.10">
    <property type="entry name" value="Nucleoside Triphosphate Pyrophosphohydrolase"/>
    <property type="match status" value="1"/>
</dbReference>
<accession>A0A1D1ZKD0</accession>
<evidence type="ECO:0000256" key="3">
    <source>
        <dbReference type="ARBA" id="ARBA00022801"/>
    </source>
</evidence>
<feature type="chain" id="PRO_5008901071" evidence="5">
    <location>
        <begin position="21"/>
        <end position="416"/>
    </location>
</feature>
<dbReference type="Pfam" id="PF18290">
    <property type="entry name" value="Nudix_hydro"/>
    <property type="match status" value="1"/>
</dbReference>
<keyword evidence="5" id="KW-0732">Signal</keyword>
<dbReference type="GO" id="GO:0035529">
    <property type="term" value="F:NADH pyrophosphatase activity"/>
    <property type="evidence" value="ECO:0007669"/>
    <property type="project" value="TreeGrafter"/>
</dbReference>
<evidence type="ECO:0000256" key="2">
    <source>
        <dbReference type="ARBA" id="ARBA00022723"/>
    </source>
</evidence>
<dbReference type="PROSITE" id="PS51462">
    <property type="entry name" value="NUDIX"/>
    <property type="match status" value="1"/>
</dbReference>
<dbReference type="InterPro" id="IPR040618">
    <property type="entry name" value="Pre-Nudix"/>
</dbReference>
<dbReference type="SUPFAM" id="SSF55811">
    <property type="entry name" value="Nudix"/>
    <property type="match status" value="1"/>
</dbReference>
<feature type="signal peptide" evidence="5">
    <location>
        <begin position="1"/>
        <end position="20"/>
    </location>
</feature>
<proteinExistence type="inferred from homology"/>
<evidence type="ECO:0000256" key="5">
    <source>
        <dbReference type="SAM" id="SignalP"/>
    </source>
</evidence>
<dbReference type="GO" id="GO:0047631">
    <property type="term" value="F:ADP-ribose diphosphatase activity"/>
    <property type="evidence" value="ECO:0007669"/>
    <property type="project" value="TreeGrafter"/>
</dbReference>
<dbReference type="GO" id="GO:0046872">
    <property type="term" value="F:metal ion binding"/>
    <property type="evidence" value="ECO:0007669"/>
    <property type="project" value="UniProtKB-KW"/>
</dbReference>
<dbReference type="Pfam" id="PF00293">
    <property type="entry name" value="NUDIX"/>
    <property type="match status" value="1"/>
</dbReference>
<dbReference type="AlphaFoldDB" id="A0A1D1ZKD0"/>
<dbReference type="InterPro" id="IPR003293">
    <property type="entry name" value="Nudix_hydrolase6-like"/>
</dbReference>
<protein>
    <submittedName>
        <fullName evidence="7">Nudix hydrolase 2</fullName>
    </submittedName>
</protein>
<organism evidence="7">
    <name type="scientific">Anthurium amnicola</name>
    <dbReference type="NCBI Taxonomy" id="1678845"/>
    <lineage>
        <taxon>Eukaryota</taxon>
        <taxon>Viridiplantae</taxon>
        <taxon>Streptophyta</taxon>
        <taxon>Embryophyta</taxon>
        <taxon>Tracheophyta</taxon>
        <taxon>Spermatophyta</taxon>
        <taxon>Magnoliopsida</taxon>
        <taxon>Liliopsida</taxon>
        <taxon>Araceae</taxon>
        <taxon>Pothoideae</taxon>
        <taxon>Potheae</taxon>
        <taxon>Anthurium</taxon>
    </lineage>
</organism>
<evidence type="ECO:0000259" key="6">
    <source>
        <dbReference type="PROSITE" id="PS51462"/>
    </source>
</evidence>